<dbReference type="Proteomes" id="UP000009071">
    <property type="component" value="Chromosome"/>
</dbReference>
<dbReference type="AlphaFoldDB" id="C4XKX3"/>
<dbReference type="HOGENOM" id="CLU_2733478_0_0_7"/>
<protein>
    <submittedName>
        <fullName evidence="2">Uncharacterized protein</fullName>
    </submittedName>
</protein>
<evidence type="ECO:0000256" key="1">
    <source>
        <dbReference type="SAM" id="Phobius"/>
    </source>
</evidence>
<keyword evidence="1" id="KW-0812">Transmembrane</keyword>
<evidence type="ECO:0000313" key="3">
    <source>
        <dbReference type="Proteomes" id="UP000009071"/>
    </source>
</evidence>
<keyword evidence="3" id="KW-1185">Reference proteome</keyword>
<accession>C4XKX3</accession>
<keyword evidence="1" id="KW-1133">Transmembrane helix</keyword>
<sequence>MSIDLRLDGLCSFQIINFKNSKFNGDHFWLLSVSENCLGVIWTFSLGLSFSFHYSKLIMNYLSSCLLFLHQ</sequence>
<evidence type="ECO:0000313" key="2">
    <source>
        <dbReference type="EMBL" id="BAH74512.1"/>
    </source>
</evidence>
<dbReference type="EMBL" id="AP010904">
    <property type="protein sequence ID" value="BAH74512.1"/>
    <property type="molecule type" value="Genomic_DNA"/>
</dbReference>
<keyword evidence="1" id="KW-0472">Membrane</keyword>
<proteinExistence type="predicted"/>
<reference evidence="2 3" key="1">
    <citation type="journal article" date="2009" name="Genome Res.">
        <title>Whole genome sequence of Desulfovibrio magneticus strain RS-1 revealed common gene clusters in magnetotactic bacteria.</title>
        <authorList>
            <person name="Nakazawa H."/>
            <person name="Arakaki A."/>
            <person name="Narita-Yamada S."/>
            <person name="Yashiro I."/>
            <person name="Jinno K."/>
            <person name="Aoki N."/>
            <person name="Tsuruyama A."/>
            <person name="Okamura Y."/>
            <person name="Tanikawa S."/>
            <person name="Fujita N."/>
            <person name="Takeyama H."/>
            <person name="Matsunaga T."/>
        </authorList>
    </citation>
    <scope>NUCLEOTIDE SEQUENCE [LARGE SCALE GENOMIC DNA]</scope>
    <source>
        <strain evidence="3">ATCC 700980 / DSM 13731 / RS-1</strain>
    </source>
</reference>
<name>C4XKX3_SOLM1</name>
<feature type="transmembrane region" description="Helical" evidence="1">
    <location>
        <begin position="28"/>
        <end position="52"/>
    </location>
</feature>
<dbReference type="KEGG" id="dma:DMR_10210"/>
<gene>
    <name evidence="2" type="ordered locus">DMR_10210</name>
</gene>
<organism evidence="2 3">
    <name type="scientific">Solidesulfovibrio magneticus (strain ATCC 700980 / DSM 13731 / RS-1)</name>
    <name type="common">Desulfovibrio magneticus</name>
    <dbReference type="NCBI Taxonomy" id="573370"/>
    <lineage>
        <taxon>Bacteria</taxon>
        <taxon>Pseudomonadati</taxon>
        <taxon>Thermodesulfobacteriota</taxon>
        <taxon>Desulfovibrionia</taxon>
        <taxon>Desulfovibrionales</taxon>
        <taxon>Desulfovibrionaceae</taxon>
        <taxon>Solidesulfovibrio</taxon>
    </lineage>
</organism>